<evidence type="ECO:0000313" key="2">
    <source>
        <dbReference type="Proteomes" id="UP000324897"/>
    </source>
</evidence>
<dbReference type="Proteomes" id="UP000324897">
    <property type="component" value="Chromosome 6"/>
</dbReference>
<dbReference type="EMBL" id="RWGY01000002">
    <property type="protein sequence ID" value="TVU50362.1"/>
    <property type="molecule type" value="Genomic_DNA"/>
</dbReference>
<reference evidence="1 2" key="1">
    <citation type="journal article" date="2019" name="Sci. Rep.">
        <title>A high-quality genome of Eragrostis curvula grass provides insights into Poaceae evolution and supports new strategies to enhance forage quality.</title>
        <authorList>
            <person name="Carballo J."/>
            <person name="Santos B.A.C.M."/>
            <person name="Zappacosta D."/>
            <person name="Garbus I."/>
            <person name="Selva J.P."/>
            <person name="Gallo C.A."/>
            <person name="Diaz A."/>
            <person name="Albertini E."/>
            <person name="Caccamo M."/>
            <person name="Echenique V."/>
        </authorList>
    </citation>
    <scope>NUCLEOTIDE SEQUENCE [LARGE SCALE GENOMIC DNA]</scope>
    <source>
        <strain evidence="2">cv. Victoria</strain>
        <tissue evidence="1">Leaf</tissue>
    </source>
</reference>
<accession>A0A5J9WNP4</accession>
<dbReference type="Gramene" id="TVU50362">
    <property type="protein sequence ID" value="TVU50362"/>
    <property type="gene ID" value="EJB05_01732"/>
</dbReference>
<evidence type="ECO:0000313" key="1">
    <source>
        <dbReference type="EMBL" id="TVU50362.1"/>
    </source>
</evidence>
<protein>
    <submittedName>
        <fullName evidence="1">Uncharacterized protein</fullName>
    </submittedName>
</protein>
<proteinExistence type="predicted"/>
<comment type="caution">
    <text evidence="1">The sequence shown here is derived from an EMBL/GenBank/DDBJ whole genome shotgun (WGS) entry which is preliminary data.</text>
</comment>
<keyword evidence="2" id="KW-1185">Reference proteome</keyword>
<name>A0A5J9WNP4_9POAL</name>
<organism evidence="1 2">
    <name type="scientific">Eragrostis curvula</name>
    <name type="common">weeping love grass</name>
    <dbReference type="NCBI Taxonomy" id="38414"/>
    <lineage>
        <taxon>Eukaryota</taxon>
        <taxon>Viridiplantae</taxon>
        <taxon>Streptophyta</taxon>
        <taxon>Embryophyta</taxon>
        <taxon>Tracheophyta</taxon>
        <taxon>Spermatophyta</taxon>
        <taxon>Magnoliopsida</taxon>
        <taxon>Liliopsida</taxon>
        <taxon>Poales</taxon>
        <taxon>Poaceae</taxon>
        <taxon>PACMAD clade</taxon>
        <taxon>Chloridoideae</taxon>
        <taxon>Eragrostideae</taxon>
        <taxon>Eragrostidinae</taxon>
        <taxon>Eragrostis</taxon>
    </lineage>
</organism>
<feature type="non-terminal residue" evidence="1">
    <location>
        <position position="1"/>
    </location>
</feature>
<gene>
    <name evidence="1" type="ORF">EJB05_01732</name>
</gene>
<dbReference type="AlphaFoldDB" id="A0A5J9WNP4"/>
<sequence>MGVAPSYIISTTLTNCSTKCLSFVYRHSSESTGIPVNAPSAVRYISNHAVRCPLPELHTVKSVALGACQHGQKLCCSRKCPTGTGCCQLWRTNAQLSAIPNKNKLHHTTRACHGGAAIQLAVRIHGRTKPQVRRERISDRMRYLQELVPRCSKVPGKVGYCRL</sequence>